<name>A0A9X2JE45_9SPHI</name>
<reference evidence="2" key="1">
    <citation type="submission" date="2022-06" db="EMBL/GenBank/DDBJ databases">
        <title>Solitalea sp. MAHUQ-68 isolated from rhizospheric soil.</title>
        <authorList>
            <person name="Huq M.A."/>
        </authorList>
    </citation>
    <scope>NUCLEOTIDE SEQUENCE</scope>
    <source>
        <strain evidence="2">MAHUQ-68</strain>
    </source>
</reference>
<feature type="signal peptide" evidence="1">
    <location>
        <begin position="1"/>
        <end position="21"/>
    </location>
</feature>
<feature type="chain" id="PRO_5040816984" evidence="1">
    <location>
        <begin position="22"/>
        <end position="156"/>
    </location>
</feature>
<protein>
    <submittedName>
        <fullName evidence="2">Uncharacterized protein</fullName>
    </submittedName>
</protein>
<evidence type="ECO:0000313" key="3">
    <source>
        <dbReference type="Proteomes" id="UP001155182"/>
    </source>
</evidence>
<dbReference type="Proteomes" id="UP001155182">
    <property type="component" value="Unassembled WGS sequence"/>
</dbReference>
<sequence>MINLKVNPSFKTALITLLISAAVFTSCKKNETPVVEEPNVPEYYADRPVNVQGTVEVDSRKVVFNVWDSGQIDGDIITLVVNGKKVISNYTLTGTKKSIPVTLDNTGYNYVLLYAHNEGSLSPNTAALSIEDNTGEKNLVLSANLTSNAAYNVVVN</sequence>
<keyword evidence="1" id="KW-0732">Signal</keyword>
<proteinExistence type="predicted"/>
<evidence type="ECO:0000256" key="1">
    <source>
        <dbReference type="SAM" id="SignalP"/>
    </source>
</evidence>
<gene>
    <name evidence="2" type="ORF">NF867_18210</name>
</gene>
<dbReference type="AlphaFoldDB" id="A0A9X2JE45"/>
<keyword evidence="3" id="KW-1185">Reference proteome</keyword>
<dbReference type="PROSITE" id="PS51257">
    <property type="entry name" value="PROKAR_LIPOPROTEIN"/>
    <property type="match status" value="1"/>
</dbReference>
<accession>A0A9X2JE45</accession>
<dbReference type="RefSeq" id="WP_252589836.1">
    <property type="nucleotide sequence ID" value="NZ_JAMWYS010000062.1"/>
</dbReference>
<comment type="caution">
    <text evidence="2">The sequence shown here is derived from an EMBL/GenBank/DDBJ whole genome shotgun (WGS) entry which is preliminary data.</text>
</comment>
<dbReference type="EMBL" id="JAMWYS010000062">
    <property type="protein sequence ID" value="MCO4294803.1"/>
    <property type="molecule type" value="Genomic_DNA"/>
</dbReference>
<evidence type="ECO:0000313" key="2">
    <source>
        <dbReference type="EMBL" id="MCO4294803.1"/>
    </source>
</evidence>
<organism evidence="2 3">
    <name type="scientific">Solitalea agri</name>
    <dbReference type="NCBI Taxonomy" id="2953739"/>
    <lineage>
        <taxon>Bacteria</taxon>
        <taxon>Pseudomonadati</taxon>
        <taxon>Bacteroidota</taxon>
        <taxon>Sphingobacteriia</taxon>
        <taxon>Sphingobacteriales</taxon>
        <taxon>Sphingobacteriaceae</taxon>
        <taxon>Solitalea</taxon>
    </lineage>
</organism>